<gene>
    <name evidence="2" type="ORF">A4A49_32769</name>
</gene>
<feature type="region of interest" description="Disordered" evidence="1">
    <location>
        <begin position="237"/>
        <end position="258"/>
    </location>
</feature>
<dbReference type="Proteomes" id="UP000187609">
    <property type="component" value="Unassembled WGS sequence"/>
</dbReference>
<organism evidence="2 3">
    <name type="scientific">Nicotiana attenuata</name>
    <name type="common">Coyote tobacco</name>
    <dbReference type="NCBI Taxonomy" id="49451"/>
    <lineage>
        <taxon>Eukaryota</taxon>
        <taxon>Viridiplantae</taxon>
        <taxon>Streptophyta</taxon>
        <taxon>Embryophyta</taxon>
        <taxon>Tracheophyta</taxon>
        <taxon>Spermatophyta</taxon>
        <taxon>Magnoliopsida</taxon>
        <taxon>eudicotyledons</taxon>
        <taxon>Gunneridae</taxon>
        <taxon>Pentapetalae</taxon>
        <taxon>asterids</taxon>
        <taxon>lamiids</taxon>
        <taxon>Solanales</taxon>
        <taxon>Solanaceae</taxon>
        <taxon>Nicotianoideae</taxon>
        <taxon>Nicotianeae</taxon>
        <taxon>Nicotiana</taxon>
    </lineage>
</organism>
<sequence>MLESRKDIIGKSEKKKSKRVIMDADQALEALYSSCDDFVTPPPKHIKEPVPPKKAPKNAPGVQPVDYDRELQKLKADVKQLHKQLNSFMDYVSDKFKELFELINSKLCASEVKYGAHPEEDTGGRQDNNDFVSNMEFGGNEDVEMDGCQVGGSEGKDVSHSQRDTSLVDQLGVNAIEGPSGVKVDMFVAKVTFTPDVAHAGVIGEIADAAAGETEEEFEKQKVPESRTGAVCATASVDATTGETEEESEKQKVPESQTGVVCTTASVDAAAGETEEEYEKQKVPESRTGAVCATASVDAAAWETEEESEKQKVPESRTGAVCATASVDEAAGEMVLYNAELRPEVSPQMEKRKRCPAKAVQSPFITVFDSGSSTGVVAAKGERQIYAIKHPFQSKIGTGINNSLLNVFAAWVREGKSRKKNEIYPKHVSELNPAYGLGVFHVDNKKWFYTLAYNGQPLDDS</sequence>
<keyword evidence="3" id="KW-1185">Reference proteome</keyword>
<dbReference type="SMR" id="A0A314KJF5"/>
<feature type="region of interest" description="Disordered" evidence="1">
    <location>
        <begin position="42"/>
        <end position="64"/>
    </location>
</feature>
<comment type="caution">
    <text evidence="2">The sequence shown here is derived from an EMBL/GenBank/DDBJ whole genome shotgun (WGS) entry which is preliminary data.</text>
</comment>
<evidence type="ECO:0000313" key="2">
    <source>
        <dbReference type="EMBL" id="OIT29322.1"/>
    </source>
</evidence>
<accession>A0A314KJF5</accession>
<dbReference type="AlphaFoldDB" id="A0A314KJF5"/>
<name>A0A314KJF5_NICAT</name>
<dbReference type="EMBL" id="MJEQ01001812">
    <property type="protein sequence ID" value="OIT29322.1"/>
    <property type="molecule type" value="Genomic_DNA"/>
</dbReference>
<reference evidence="2" key="1">
    <citation type="submission" date="2016-11" db="EMBL/GenBank/DDBJ databases">
        <title>The genome of Nicotiana attenuata.</title>
        <authorList>
            <person name="Xu S."/>
            <person name="Brockmoeller T."/>
            <person name="Gaquerel E."/>
            <person name="Navarro A."/>
            <person name="Kuhl H."/>
            <person name="Gase K."/>
            <person name="Ling Z."/>
            <person name="Zhou W."/>
            <person name="Kreitzer C."/>
            <person name="Stanke M."/>
            <person name="Tang H."/>
            <person name="Lyons E."/>
            <person name="Pandey P."/>
            <person name="Pandey S.P."/>
            <person name="Timmermann B."/>
            <person name="Baldwin I.T."/>
        </authorList>
    </citation>
    <scope>NUCLEOTIDE SEQUENCE [LARGE SCALE GENOMIC DNA]</scope>
    <source>
        <strain evidence="2">UT</strain>
    </source>
</reference>
<evidence type="ECO:0000313" key="3">
    <source>
        <dbReference type="Proteomes" id="UP000187609"/>
    </source>
</evidence>
<dbReference type="Gramene" id="OIT29322">
    <property type="protein sequence ID" value="OIT29322"/>
    <property type="gene ID" value="A4A49_32769"/>
</dbReference>
<proteinExistence type="predicted"/>
<evidence type="ECO:0000256" key="1">
    <source>
        <dbReference type="SAM" id="MobiDB-lite"/>
    </source>
</evidence>
<protein>
    <submittedName>
        <fullName evidence="2">Uncharacterized protein</fullName>
    </submittedName>
</protein>